<dbReference type="AlphaFoldDB" id="A0A5N6TRY3"/>
<evidence type="ECO:0000313" key="2">
    <source>
        <dbReference type="Proteomes" id="UP000325780"/>
    </source>
</evidence>
<keyword evidence="2" id="KW-1185">Reference proteome</keyword>
<reference evidence="1 2" key="1">
    <citation type="submission" date="2019-04" db="EMBL/GenBank/DDBJ databases">
        <title>Friends and foes A comparative genomics study of 23 Aspergillus species from section Flavi.</title>
        <authorList>
            <consortium name="DOE Joint Genome Institute"/>
            <person name="Kjaerbolling I."/>
            <person name="Vesth T."/>
            <person name="Frisvad J.C."/>
            <person name="Nybo J.L."/>
            <person name="Theobald S."/>
            <person name="Kildgaard S."/>
            <person name="Isbrandt T."/>
            <person name="Kuo A."/>
            <person name="Sato A."/>
            <person name="Lyhne E.K."/>
            <person name="Kogle M.E."/>
            <person name="Wiebenga A."/>
            <person name="Kun R.S."/>
            <person name="Lubbers R.J."/>
            <person name="Makela M.R."/>
            <person name="Barry K."/>
            <person name="Chovatia M."/>
            <person name="Clum A."/>
            <person name="Daum C."/>
            <person name="Haridas S."/>
            <person name="He G."/>
            <person name="LaButti K."/>
            <person name="Lipzen A."/>
            <person name="Mondo S."/>
            <person name="Riley R."/>
            <person name="Salamov A."/>
            <person name="Simmons B.A."/>
            <person name="Magnuson J.K."/>
            <person name="Henrissat B."/>
            <person name="Mortensen U.H."/>
            <person name="Larsen T.O."/>
            <person name="Devries R.P."/>
            <person name="Grigoriev I.V."/>
            <person name="Machida M."/>
            <person name="Baker S.E."/>
            <person name="Andersen M.R."/>
        </authorList>
    </citation>
    <scope>NUCLEOTIDE SEQUENCE [LARGE SCALE GENOMIC DNA]</scope>
    <source>
        <strain evidence="1 2">IBT 18842</strain>
    </source>
</reference>
<evidence type="ECO:0000313" key="1">
    <source>
        <dbReference type="EMBL" id="KAE8149054.1"/>
    </source>
</evidence>
<sequence>MTDVGAEIDRPAEIVECLALHVYPDRQYNTVTLNCNVMEWHCLNHKTQDTMRLSDKLQPESKSGSTSTDNEVQVLVVLDQRCDVPTLCR</sequence>
<protein>
    <submittedName>
        <fullName evidence="1">Uncharacterized protein</fullName>
    </submittedName>
</protein>
<gene>
    <name evidence="1" type="ORF">BDV25DRAFT_157027</name>
</gene>
<organism evidence="1 2">
    <name type="scientific">Aspergillus avenaceus</name>
    <dbReference type="NCBI Taxonomy" id="36643"/>
    <lineage>
        <taxon>Eukaryota</taxon>
        <taxon>Fungi</taxon>
        <taxon>Dikarya</taxon>
        <taxon>Ascomycota</taxon>
        <taxon>Pezizomycotina</taxon>
        <taxon>Eurotiomycetes</taxon>
        <taxon>Eurotiomycetidae</taxon>
        <taxon>Eurotiales</taxon>
        <taxon>Aspergillaceae</taxon>
        <taxon>Aspergillus</taxon>
        <taxon>Aspergillus subgen. Circumdati</taxon>
    </lineage>
</organism>
<name>A0A5N6TRY3_ASPAV</name>
<dbReference type="Proteomes" id="UP000325780">
    <property type="component" value="Unassembled WGS sequence"/>
</dbReference>
<accession>A0A5N6TRY3</accession>
<proteinExistence type="predicted"/>
<dbReference type="EMBL" id="ML742136">
    <property type="protein sequence ID" value="KAE8149054.1"/>
    <property type="molecule type" value="Genomic_DNA"/>
</dbReference>